<dbReference type="InterPro" id="IPR019734">
    <property type="entry name" value="TPR_rpt"/>
</dbReference>
<dbReference type="EMBL" id="CAXHTA020000006">
    <property type="protein sequence ID" value="CAL5222205.1"/>
    <property type="molecule type" value="Genomic_DNA"/>
</dbReference>
<feature type="region of interest" description="Disordered" evidence="4">
    <location>
        <begin position="374"/>
        <end position="452"/>
    </location>
</feature>
<feature type="repeat" description="TPR" evidence="3">
    <location>
        <begin position="499"/>
        <end position="532"/>
    </location>
</feature>
<comment type="caution">
    <text evidence="5">The sequence shown here is derived from an EMBL/GenBank/DDBJ whole genome shotgun (WGS) entry which is preliminary data.</text>
</comment>
<keyword evidence="6" id="KW-1185">Reference proteome</keyword>
<evidence type="ECO:0000313" key="6">
    <source>
        <dbReference type="Proteomes" id="UP001497392"/>
    </source>
</evidence>
<feature type="region of interest" description="Disordered" evidence="4">
    <location>
        <begin position="227"/>
        <end position="298"/>
    </location>
</feature>
<organism evidence="5 6">
    <name type="scientific">Coccomyxa viridis</name>
    <dbReference type="NCBI Taxonomy" id="1274662"/>
    <lineage>
        <taxon>Eukaryota</taxon>
        <taxon>Viridiplantae</taxon>
        <taxon>Chlorophyta</taxon>
        <taxon>core chlorophytes</taxon>
        <taxon>Trebouxiophyceae</taxon>
        <taxon>Trebouxiophyceae incertae sedis</taxon>
        <taxon>Coccomyxaceae</taxon>
        <taxon>Coccomyxa</taxon>
    </lineage>
</organism>
<dbReference type="PANTHER" id="PTHR12558:SF13">
    <property type="entry name" value="CELL DIVISION CYCLE PROTEIN 27 HOMOLOG"/>
    <property type="match status" value="1"/>
</dbReference>
<sequence length="794" mass="86271">MTEDAQPAAEDAMEAHLIACVNESLAAFLYDNASFLCERLVASSPTQANKRLLATCYFRADQPHRAYDVLRGSTMQDDASRYLLAQACMRLGKVPEAESALNPDGICCRIPNGAAGYFLLGKICKMTRREEKAIEYFSTALRLDVLMWSAYQELCSLGADGVAADYLSISLPGQQQQQQKGTPSRSDSGTPFAILTSAATQLPNSHSASPARRPLAFDGTPLSSLSMSFGTSAPQDLRSSAQAHSVQSSQGASPDYFITPSPTGLGAGLPPPIQRAPRGGQTLPRGRHNPASSPQTNGVHFSAAAEQQRSASPLLMPCTPQTGPQHAHMTPCNGPASVAPQQSAATPSLPGMCTSLCPHLLPWFAAGTPALRTRQRGTQNGRPADESQNRTPPGKPAAHSMRTNRLFATDNGASLRRSSRVAPAPDASGQSMQDVAADSASPADQEGAWGGGLKTPEGQAACLSLLQGVGEGYRLLSIYQCREAIESFGRLPPNQYATGWVLACIGRAYFEMVDYHQAAQAFQWAKTADPSRLEGMEVYSTVLWHLKRETALSNLAQEAVAWDRRSPHAWAIMGNCFSLQKEHEAALRYFQRATQLDPGFAYAYTLSGHEYFACEDFEQARKLYETALSVDRRHYNAWYGIGQIDFRQEKYELAAAHFQRALEINERSSVLRCSLGTTLARMGDAGGAIKGLQAAIRADQANPLARFELAGVLLGQERFQEALQELTYLRDVAPKEASVWFQMGKIFKRLDLLEDALLHFNHALDLQPSSGDTALIKQAIEKLNVPDGIEEEEI</sequence>
<dbReference type="InterPro" id="IPR011990">
    <property type="entry name" value="TPR-like_helical_dom_sf"/>
</dbReference>
<dbReference type="Gene3D" id="1.25.40.10">
    <property type="entry name" value="Tetratricopeptide repeat domain"/>
    <property type="match status" value="4"/>
</dbReference>
<dbReference type="SUPFAM" id="SSF48452">
    <property type="entry name" value="TPR-like"/>
    <property type="match status" value="2"/>
</dbReference>
<dbReference type="Pfam" id="PF13181">
    <property type="entry name" value="TPR_8"/>
    <property type="match status" value="2"/>
</dbReference>
<name>A0ABP1FQI3_9CHLO</name>
<protein>
    <submittedName>
        <fullName evidence="5">G4535 protein</fullName>
    </submittedName>
</protein>
<accession>A0ABP1FQI3</accession>
<dbReference type="Pfam" id="PF13432">
    <property type="entry name" value="TPR_16"/>
    <property type="match status" value="2"/>
</dbReference>
<dbReference type="Pfam" id="PF00515">
    <property type="entry name" value="TPR_1"/>
    <property type="match status" value="1"/>
</dbReference>
<dbReference type="PROSITE" id="PS50005">
    <property type="entry name" value="TPR"/>
    <property type="match status" value="5"/>
</dbReference>
<reference evidence="5 6" key="1">
    <citation type="submission" date="2024-06" db="EMBL/GenBank/DDBJ databases">
        <authorList>
            <person name="Kraege A."/>
            <person name="Thomma B."/>
        </authorList>
    </citation>
    <scope>NUCLEOTIDE SEQUENCE [LARGE SCALE GENOMIC DNA]</scope>
</reference>
<dbReference type="Pfam" id="PF12895">
    <property type="entry name" value="ANAPC3"/>
    <property type="match status" value="1"/>
</dbReference>
<dbReference type="SMART" id="SM00028">
    <property type="entry name" value="TPR"/>
    <property type="match status" value="8"/>
</dbReference>
<feature type="repeat" description="TPR" evidence="3">
    <location>
        <begin position="635"/>
        <end position="668"/>
    </location>
</feature>
<feature type="repeat" description="TPR" evidence="3">
    <location>
        <begin position="601"/>
        <end position="634"/>
    </location>
</feature>
<gene>
    <name evidence="5" type="primary">g4535</name>
    <name evidence="5" type="ORF">VP750_LOCUS3864</name>
</gene>
<evidence type="ECO:0000256" key="3">
    <source>
        <dbReference type="PROSITE-ProRule" id="PRU00339"/>
    </source>
</evidence>
<feature type="compositionally biased region" description="Polar residues" evidence="4">
    <location>
        <begin position="227"/>
        <end position="238"/>
    </location>
</feature>
<comment type="similarity">
    <text evidence="2">Belongs to the APC3/CDC27 family.</text>
</comment>
<evidence type="ECO:0000313" key="5">
    <source>
        <dbReference type="EMBL" id="CAL5222205.1"/>
    </source>
</evidence>
<dbReference type="Proteomes" id="UP001497392">
    <property type="component" value="Unassembled WGS sequence"/>
</dbReference>
<feature type="compositionally biased region" description="Low complexity" evidence="4">
    <location>
        <begin position="239"/>
        <end position="253"/>
    </location>
</feature>
<evidence type="ECO:0000256" key="4">
    <source>
        <dbReference type="SAM" id="MobiDB-lite"/>
    </source>
</evidence>
<proteinExistence type="inferred from homology"/>
<dbReference type="PANTHER" id="PTHR12558">
    <property type="entry name" value="CELL DIVISION CYCLE 16,23,27"/>
    <property type="match status" value="1"/>
</dbReference>
<evidence type="ECO:0000256" key="2">
    <source>
        <dbReference type="ARBA" id="ARBA00038210"/>
    </source>
</evidence>
<feature type="repeat" description="TPR" evidence="3">
    <location>
        <begin position="567"/>
        <end position="600"/>
    </location>
</feature>
<feature type="repeat" description="TPR" evidence="3">
    <location>
        <begin position="737"/>
        <end position="770"/>
    </location>
</feature>
<evidence type="ECO:0000256" key="1">
    <source>
        <dbReference type="ARBA" id="ARBA00022803"/>
    </source>
</evidence>
<keyword evidence="1 3" id="KW-0802">TPR repeat</keyword>